<dbReference type="KEGG" id="cnt:JT31_01785"/>
<gene>
    <name evidence="1" type="ORF">JT31_01785</name>
</gene>
<protein>
    <recommendedName>
        <fullName evidence="3">Phage tail assembly protein</fullName>
    </recommendedName>
</protein>
<dbReference type="Proteomes" id="UP000029481">
    <property type="component" value="Chromosome"/>
</dbReference>
<dbReference type="EMBL" id="CP009451">
    <property type="protein sequence ID" value="AIR03397.1"/>
    <property type="molecule type" value="Genomic_DNA"/>
</dbReference>
<organism evidence="1 2">
    <name type="scientific">Cedecea neteri</name>
    <dbReference type="NCBI Taxonomy" id="158822"/>
    <lineage>
        <taxon>Bacteria</taxon>
        <taxon>Pseudomonadati</taxon>
        <taxon>Pseudomonadota</taxon>
        <taxon>Gammaproteobacteria</taxon>
        <taxon>Enterobacterales</taxon>
        <taxon>Enterobacteriaceae</taxon>
        <taxon>Cedecea</taxon>
    </lineage>
</organism>
<reference evidence="1 2" key="1">
    <citation type="submission" date="2014-09" db="EMBL/GenBank/DDBJ databases">
        <title>Cedecea neteri SSMD04 Genome Sequencing.</title>
        <authorList>
            <person name="Tan J.-Y."/>
        </authorList>
    </citation>
    <scope>NUCLEOTIDE SEQUENCE [LARGE SCALE GENOMIC DNA]</scope>
    <source>
        <strain evidence="1 2">SSMD04</strain>
    </source>
</reference>
<proteinExistence type="predicted"/>
<dbReference type="AlphaFoldDB" id="A0A089PSW2"/>
<dbReference type="RefSeq" id="WP_038472632.1">
    <property type="nucleotide sequence ID" value="NZ_CP009451.1"/>
</dbReference>
<evidence type="ECO:0000313" key="1">
    <source>
        <dbReference type="EMBL" id="AIR03397.1"/>
    </source>
</evidence>
<evidence type="ECO:0008006" key="3">
    <source>
        <dbReference type="Google" id="ProtNLM"/>
    </source>
</evidence>
<dbReference type="Pfam" id="PF10109">
    <property type="entry name" value="Phage_TAC_7"/>
    <property type="match status" value="1"/>
</dbReference>
<keyword evidence="2" id="KW-1185">Reference proteome</keyword>
<evidence type="ECO:0000313" key="2">
    <source>
        <dbReference type="Proteomes" id="UP000029481"/>
    </source>
</evidence>
<name>A0A089PSW2_9ENTR</name>
<sequence length="96" mass="11198">MSFPDNKIEITLDFPYTTLAGVEIEKIVMRSPTVRDRLLRKKDKRDDMEADIHMIANMCGLESEDLMNMEGCDYLRLERQFNVFLTPVIARKKAKS</sequence>
<accession>A0A089PSW2</accession>
<dbReference type="InterPro" id="IPR019289">
    <property type="entry name" value="Phage_tail_E/E"/>
</dbReference>
<dbReference type="OrthoDB" id="7870527at2"/>